<dbReference type="AlphaFoldDB" id="A0A1S6HKX1"/>
<dbReference type="Proteomes" id="UP000189545">
    <property type="component" value="Chromosome"/>
</dbReference>
<protein>
    <submittedName>
        <fullName evidence="1">Type III secretion system subunit</fullName>
    </submittedName>
</protein>
<dbReference type="OrthoDB" id="5863139at2"/>
<dbReference type="EMBL" id="CP014782">
    <property type="protein sequence ID" value="AQS36181.1"/>
    <property type="molecule type" value="Genomic_DNA"/>
</dbReference>
<reference evidence="1 2" key="1">
    <citation type="submission" date="2016-03" db="EMBL/GenBank/DDBJ databases">
        <title>Complete genome sequence of Shewanella psychrophila WP2, a deep sea bacterium isolated from west Pacific sediment.</title>
        <authorList>
            <person name="Xu G."/>
            <person name="Jian H."/>
        </authorList>
    </citation>
    <scope>NUCLEOTIDE SEQUENCE [LARGE SCALE GENOMIC DNA]</scope>
    <source>
        <strain evidence="1 2">WP2</strain>
    </source>
</reference>
<dbReference type="KEGG" id="spsw:Sps_00992"/>
<sequence length="227" mass="26083">MSHHVSKINVPSETSTADRVSGGMISQEFKAFNRLVWQPVSSMHPSWWQALALKGWQDKYQANTELARRIETLVVRRYGLAERVLPTHLDVQQQAVLGMRFKIEAIVTVLGLFYLNTPEYLSLRIYRDALAYVLTSAQIQQAWAIWPQRPTREMRLQLSVIPPDKLLERAQAVGVTLIASQWQEDPLWLALALMLPSARLELSDLQAYQPTGEVNIPRWLSRLERLL</sequence>
<dbReference type="InterPro" id="IPR025292">
    <property type="entry name" value="T3SS_LEE_assoc"/>
</dbReference>
<keyword evidence="2" id="KW-1185">Reference proteome</keyword>
<accession>A0A1S6HKX1</accession>
<evidence type="ECO:0000313" key="1">
    <source>
        <dbReference type="EMBL" id="AQS36181.1"/>
    </source>
</evidence>
<dbReference type="Pfam" id="PF13327">
    <property type="entry name" value="T3SS_LEE_assoc"/>
    <property type="match status" value="1"/>
</dbReference>
<organism evidence="1 2">
    <name type="scientific">Shewanella psychrophila</name>
    <dbReference type="NCBI Taxonomy" id="225848"/>
    <lineage>
        <taxon>Bacteria</taxon>
        <taxon>Pseudomonadati</taxon>
        <taxon>Pseudomonadota</taxon>
        <taxon>Gammaproteobacteria</taxon>
        <taxon>Alteromonadales</taxon>
        <taxon>Shewanellaceae</taxon>
        <taxon>Shewanella</taxon>
    </lineage>
</organism>
<dbReference type="RefSeq" id="WP_077751505.1">
    <property type="nucleotide sequence ID" value="NZ_CP014782.1"/>
</dbReference>
<proteinExistence type="predicted"/>
<gene>
    <name evidence="1" type="ORF">Sps_00992</name>
</gene>
<evidence type="ECO:0000313" key="2">
    <source>
        <dbReference type="Proteomes" id="UP000189545"/>
    </source>
</evidence>
<dbReference type="STRING" id="225848.Sps_00992"/>
<name>A0A1S6HKX1_9GAMM</name>